<sequence>MKGNIRNFFPGGNTSLGFYSFYDYIISQDTATRKICIKGGPGTGKSSLMKKIGTFFNDKGYDVEYHHCSSDNNSLDGVVIKGLDVAILDGTSPHVVDPQNPGAVDEILNMGQHWNEDGFKKYREDIIKTNKQIKGRFQRAYKFIGASKLIHDDWSNYNKTALDRSKLAVLQEDLKNKILSNYEIASIGAERHLFATAFTPNGIVTFIDSLYESSEKVYVLNGGPGTGKTQILKFILEEAIKRGFFVEVYHDPLIPERIEHIIIPNLKTALVTSNEINQKKFIGTQIFMDNLLDYALVDKDEVQKDKDIFYKLLNEGLTVIASAKKLHDDLEKYYIENMNFEEIDEAYDKLVNRLLKYEKEHEINKTI</sequence>
<comment type="caution">
    <text evidence="1">The sequence shown here is derived from an EMBL/GenBank/DDBJ whole genome shotgun (WGS) entry which is preliminary data.</text>
</comment>
<name>A0ABU4JPI0_9CLOT</name>
<keyword evidence="2" id="KW-1185">Reference proteome</keyword>
<proteinExistence type="predicted"/>
<protein>
    <submittedName>
        <fullName evidence="1">PRK06851 family protein</fullName>
    </submittedName>
</protein>
<accession>A0ABU4JPI0</accession>
<dbReference type="EMBL" id="JARUJP010000002">
    <property type="protein sequence ID" value="MDW8800051.1"/>
    <property type="molecule type" value="Genomic_DNA"/>
</dbReference>
<dbReference type="Proteomes" id="UP001281656">
    <property type="component" value="Unassembled WGS sequence"/>
</dbReference>
<organism evidence="1 2">
    <name type="scientific">Clostridium tanneri</name>
    <dbReference type="NCBI Taxonomy" id="3037988"/>
    <lineage>
        <taxon>Bacteria</taxon>
        <taxon>Bacillati</taxon>
        <taxon>Bacillota</taxon>
        <taxon>Clostridia</taxon>
        <taxon>Eubacteriales</taxon>
        <taxon>Clostridiaceae</taxon>
        <taxon>Clostridium</taxon>
    </lineage>
</organism>
<gene>
    <name evidence="1" type="ORF">P8V03_02650</name>
</gene>
<evidence type="ECO:0000313" key="2">
    <source>
        <dbReference type="Proteomes" id="UP001281656"/>
    </source>
</evidence>
<dbReference type="SUPFAM" id="SSF52540">
    <property type="entry name" value="P-loop containing nucleoside triphosphate hydrolases"/>
    <property type="match status" value="2"/>
</dbReference>
<reference evidence="1 2" key="1">
    <citation type="submission" date="2023-04" db="EMBL/GenBank/DDBJ databases">
        <title>Clostridium tannerae sp. nov., isolated from the fecal material of an alpaca.</title>
        <authorList>
            <person name="Miller S."/>
            <person name="Hendry M."/>
            <person name="King J."/>
            <person name="Sankaranarayanan K."/>
            <person name="Lawson P.A."/>
        </authorList>
    </citation>
    <scope>NUCLEOTIDE SEQUENCE [LARGE SCALE GENOMIC DNA]</scope>
    <source>
        <strain evidence="1 2">A1-XYC3</strain>
    </source>
</reference>
<dbReference type="RefSeq" id="WP_318796676.1">
    <property type="nucleotide sequence ID" value="NZ_JARUJP010000002.1"/>
</dbReference>
<dbReference type="InterPro" id="IPR027417">
    <property type="entry name" value="P-loop_NTPase"/>
</dbReference>
<dbReference type="Gene3D" id="3.40.50.300">
    <property type="entry name" value="P-loop containing nucleotide triphosphate hydrolases"/>
    <property type="match status" value="2"/>
</dbReference>
<evidence type="ECO:0000313" key="1">
    <source>
        <dbReference type="EMBL" id="MDW8800051.1"/>
    </source>
</evidence>